<gene>
    <name evidence="5" type="ORF">Sste5346_008074</name>
</gene>
<evidence type="ECO:0000256" key="1">
    <source>
        <dbReference type="ARBA" id="ARBA00006432"/>
    </source>
</evidence>
<feature type="domain" description="AMP-binding enzyme C-terminal" evidence="4">
    <location>
        <begin position="469"/>
        <end position="551"/>
    </location>
</feature>
<dbReference type="Gene3D" id="3.40.50.12780">
    <property type="entry name" value="N-terminal domain of ligase-like"/>
    <property type="match status" value="1"/>
</dbReference>
<dbReference type="Pfam" id="PF00501">
    <property type="entry name" value="AMP-binding"/>
    <property type="match status" value="1"/>
</dbReference>
<name>A0ABR3YTV5_9PEZI</name>
<evidence type="ECO:0000313" key="6">
    <source>
        <dbReference type="Proteomes" id="UP001583186"/>
    </source>
</evidence>
<dbReference type="Pfam" id="PF13193">
    <property type="entry name" value="AMP-binding_C"/>
    <property type="match status" value="1"/>
</dbReference>
<organism evidence="5 6">
    <name type="scientific">Sporothrix stenoceras</name>
    <dbReference type="NCBI Taxonomy" id="5173"/>
    <lineage>
        <taxon>Eukaryota</taxon>
        <taxon>Fungi</taxon>
        <taxon>Dikarya</taxon>
        <taxon>Ascomycota</taxon>
        <taxon>Pezizomycotina</taxon>
        <taxon>Sordariomycetes</taxon>
        <taxon>Sordariomycetidae</taxon>
        <taxon>Ophiostomatales</taxon>
        <taxon>Ophiostomataceae</taxon>
        <taxon>Sporothrix</taxon>
    </lineage>
</organism>
<dbReference type="Proteomes" id="UP001583186">
    <property type="component" value="Unassembled WGS sequence"/>
</dbReference>
<evidence type="ECO:0000259" key="4">
    <source>
        <dbReference type="Pfam" id="PF13193"/>
    </source>
</evidence>
<comment type="similarity">
    <text evidence="1">Belongs to the ATP-dependent AMP-binding enzyme family.</text>
</comment>
<dbReference type="InterPro" id="IPR000873">
    <property type="entry name" value="AMP-dep_synth/lig_dom"/>
</dbReference>
<evidence type="ECO:0000256" key="2">
    <source>
        <dbReference type="ARBA" id="ARBA00022598"/>
    </source>
</evidence>
<dbReference type="PANTHER" id="PTHR24096">
    <property type="entry name" value="LONG-CHAIN-FATTY-ACID--COA LIGASE"/>
    <property type="match status" value="1"/>
</dbReference>
<keyword evidence="2" id="KW-0436">Ligase</keyword>
<sequence>MPPPPPRIYESTFASAAIPHHESFWQCMQRRNVDDTTPDTVILQEHERPEKYFTYGSAPRLAGLGADGLKSVLGLKRGDTILIVGTNTLDYLHIEFSALWGGIVAALGNASATTNDLLHLIETAQPAAIFVDMGPLMASMTSAIAQSSQPKTRLVGIGERGTATLSFPADFVKDEAAEPLEGPLDLSSVDNHSVPALICFSSGTTSGRPKAAVLSHFNVLAYPILYRASEPTTANRSQRDVFYAPLAHIYGVFVATTMPVFTGGYVRLLRSYTLPAYLQACSEHKATTLRVVPPTLVAMVKLLQSGEGQSLDLSGVQNIVCAGAMLGPEMIRAVHQLLGQDVAIVQAYGMTEGLATIVSRFAASRKQGSVGRPVSGGRMRVLDDNLIDVAPGETGEIFISSPTVFMEYKNDVATTADAFPLNDLGTNAHAVSFLRTGDVGHVDADGFLWLTDRKKDMIKYKGHQVSPAELENLLHSHPLVQEAGVCASWDAVQQTEVPVGYVNFVPSVGHDERSAVREKVRAFVDGQVVPQKKLRGGLFYLAEMPRTATGKLLRRNLPARLEAARTSKL</sequence>
<reference evidence="5 6" key="1">
    <citation type="journal article" date="2024" name="IMA Fungus">
        <title>IMA Genome - F19 : A genome assembly and annotation guide to empower mycologists, including annotated draft genome sequences of Ceratocystis pirilliformis, Diaporthe australafricana, Fusarium ophioides, Paecilomyces lecythidis, and Sporothrix stenoceras.</title>
        <authorList>
            <person name="Aylward J."/>
            <person name="Wilson A.M."/>
            <person name="Visagie C.M."/>
            <person name="Spraker J."/>
            <person name="Barnes I."/>
            <person name="Buitendag C."/>
            <person name="Ceriani C."/>
            <person name="Del Mar Angel L."/>
            <person name="du Plessis D."/>
            <person name="Fuchs T."/>
            <person name="Gasser K."/>
            <person name="Kramer D."/>
            <person name="Li W."/>
            <person name="Munsamy K."/>
            <person name="Piso A."/>
            <person name="Price J.L."/>
            <person name="Sonnekus B."/>
            <person name="Thomas C."/>
            <person name="van der Nest A."/>
            <person name="van Dijk A."/>
            <person name="van Heerden A."/>
            <person name="van Vuuren N."/>
            <person name="Yilmaz N."/>
            <person name="Duong T.A."/>
            <person name="van der Merwe N.A."/>
            <person name="Wingfield M.J."/>
            <person name="Wingfield B.D."/>
        </authorList>
    </citation>
    <scope>NUCLEOTIDE SEQUENCE [LARGE SCALE GENOMIC DNA]</scope>
    <source>
        <strain evidence="5 6">CMW 5346</strain>
    </source>
</reference>
<feature type="domain" description="AMP-dependent synthetase/ligase" evidence="3">
    <location>
        <begin position="35"/>
        <end position="408"/>
    </location>
</feature>
<dbReference type="InterPro" id="IPR045851">
    <property type="entry name" value="AMP-bd_C_sf"/>
</dbReference>
<protein>
    <submittedName>
        <fullName evidence="5">Uncharacterized protein</fullName>
    </submittedName>
</protein>
<keyword evidence="6" id="KW-1185">Reference proteome</keyword>
<evidence type="ECO:0000259" key="3">
    <source>
        <dbReference type="Pfam" id="PF00501"/>
    </source>
</evidence>
<comment type="caution">
    <text evidence="5">The sequence shown here is derived from an EMBL/GenBank/DDBJ whole genome shotgun (WGS) entry which is preliminary data.</text>
</comment>
<evidence type="ECO:0000313" key="5">
    <source>
        <dbReference type="EMBL" id="KAL1890749.1"/>
    </source>
</evidence>
<dbReference type="PANTHER" id="PTHR24096:SF149">
    <property type="entry name" value="AMP-BINDING DOMAIN-CONTAINING PROTEIN-RELATED"/>
    <property type="match status" value="1"/>
</dbReference>
<dbReference type="Gene3D" id="3.30.300.30">
    <property type="match status" value="1"/>
</dbReference>
<dbReference type="InterPro" id="IPR042099">
    <property type="entry name" value="ANL_N_sf"/>
</dbReference>
<dbReference type="InterPro" id="IPR025110">
    <property type="entry name" value="AMP-bd_C"/>
</dbReference>
<accession>A0ABR3YTV5</accession>
<dbReference type="EMBL" id="JAWCUI010000059">
    <property type="protein sequence ID" value="KAL1890749.1"/>
    <property type="molecule type" value="Genomic_DNA"/>
</dbReference>
<dbReference type="SUPFAM" id="SSF56801">
    <property type="entry name" value="Acetyl-CoA synthetase-like"/>
    <property type="match status" value="1"/>
</dbReference>
<proteinExistence type="inferred from homology"/>